<feature type="domain" description="NAD(P)-binding" evidence="6">
    <location>
        <begin position="1"/>
        <end position="309"/>
    </location>
</feature>
<dbReference type="GO" id="GO:0005829">
    <property type="term" value="C:cytosol"/>
    <property type="evidence" value="ECO:0007669"/>
    <property type="project" value="TreeGrafter"/>
</dbReference>
<reference evidence="7" key="1">
    <citation type="submission" date="2018-05" db="EMBL/GenBank/DDBJ databases">
        <authorList>
            <person name="Lanie J.A."/>
            <person name="Ng W.-L."/>
            <person name="Kazmierczak K.M."/>
            <person name="Andrzejewski T.M."/>
            <person name="Davidsen T.M."/>
            <person name="Wayne K.J."/>
            <person name="Tettelin H."/>
            <person name="Glass J.I."/>
            <person name="Rusch D."/>
            <person name="Podicherti R."/>
            <person name="Tsui H.-C.T."/>
            <person name="Winkler M.E."/>
        </authorList>
    </citation>
    <scope>NUCLEOTIDE SEQUENCE</scope>
</reference>
<dbReference type="Gene3D" id="3.40.50.720">
    <property type="entry name" value="NAD(P)-binding Rossmann-like Domain"/>
    <property type="match status" value="1"/>
</dbReference>
<evidence type="ECO:0000256" key="2">
    <source>
        <dbReference type="ARBA" id="ARBA00001911"/>
    </source>
</evidence>
<dbReference type="InterPro" id="IPR016040">
    <property type="entry name" value="NAD(P)-bd_dom"/>
</dbReference>
<keyword evidence="4" id="KW-0520">NAD</keyword>
<sequence>LLEQGYEVVIVDNLSNSKLESVKRIEKITSKDLEFIQADLQDYETLRKIFSKFKFDAVLHFAGFKSVPESIENPVRYYINNLGSSFALCKVMSEFKVRRLIFSSSSTVYGIPSSVPVNEDAELNPCNPYGQTKLVVENFLKDLSKADAGWKIILLRYFNPIGAHPSGLIGEEPIGIPNNLLPYISQVAIKRLNVLSIFGNDYSTPDGTCIRDYIHVVDLAKGHILALDHILGDKKEEGNETVALNLGTGRGYSVLEVLQAFENACGFSLPRRFEDRRPGDISEIFSDPSLALDVIGWRAELGIDQMCSDAWSWQHANPEGYVD</sequence>
<dbReference type="PANTHER" id="PTHR43725">
    <property type="entry name" value="UDP-GLUCOSE 4-EPIMERASE"/>
    <property type="match status" value="1"/>
</dbReference>
<dbReference type="Pfam" id="PF16363">
    <property type="entry name" value="GDP_Man_Dehyd"/>
    <property type="match status" value="1"/>
</dbReference>
<dbReference type="GO" id="GO:0006012">
    <property type="term" value="P:galactose metabolic process"/>
    <property type="evidence" value="ECO:0007669"/>
    <property type="project" value="InterPro"/>
</dbReference>
<evidence type="ECO:0000259" key="6">
    <source>
        <dbReference type="Pfam" id="PF16363"/>
    </source>
</evidence>
<dbReference type="SUPFAM" id="SSF51735">
    <property type="entry name" value="NAD(P)-binding Rossmann-fold domains"/>
    <property type="match status" value="1"/>
</dbReference>
<dbReference type="NCBIfam" id="TIGR01179">
    <property type="entry name" value="galE"/>
    <property type="match status" value="1"/>
</dbReference>
<feature type="non-terminal residue" evidence="7">
    <location>
        <position position="1"/>
    </location>
</feature>
<dbReference type="InterPro" id="IPR005886">
    <property type="entry name" value="UDP_G4E"/>
</dbReference>
<dbReference type="GO" id="GO:0003978">
    <property type="term" value="F:UDP-glucose 4-epimerase activity"/>
    <property type="evidence" value="ECO:0007669"/>
    <property type="project" value="UniProtKB-EC"/>
</dbReference>
<comment type="cofactor">
    <cofactor evidence="2">
        <name>NAD(+)</name>
        <dbReference type="ChEBI" id="CHEBI:57540"/>
    </cofactor>
</comment>
<dbReference type="AlphaFoldDB" id="A0A381Y7U9"/>
<name>A0A381Y7U9_9ZZZZ</name>
<accession>A0A381Y7U9</accession>
<proteinExistence type="predicted"/>
<dbReference type="EC" id="5.1.3.2" evidence="3"/>
<dbReference type="PANTHER" id="PTHR43725:SF47">
    <property type="entry name" value="UDP-GLUCOSE 4-EPIMERASE"/>
    <property type="match status" value="1"/>
</dbReference>
<evidence type="ECO:0000256" key="5">
    <source>
        <dbReference type="ARBA" id="ARBA00023235"/>
    </source>
</evidence>
<dbReference type="InterPro" id="IPR036291">
    <property type="entry name" value="NAD(P)-bd_dom_sf"/>
</dbReference>
<evidence type="ECO:0000256" key="3">
    <source>
        <dbReference type="ARBA" id="ARBA00013189"/>
    </source>
</evidence>
<evidence type="ECO:0000256" key="4">
    <source>
        <dbReference type="ARBA" id="ARBA00023027"/>
    </source>
</evidence>
<organism evidence="7">
    <name type="scientific">marine metagenome</name>
    <dbReference type="NCBI Taxonomy" id="408172"/>
    <lineage>
        <taxon>unclassified sequences</taxon>
        <taxon>metagenomes</taxon>
        <taxon>ecological metagenomes</taxon>
    </lineage>
</organism>
<protein>
    <recommendedName>
        <fullName evidence="3">UDP-glucose 4-epimerase</fullName>
        <ecNumber evidence="3">5.1.3.2</ecNumber>
    </recommendedName>
</protein>
<comment type="catalytic activity">
    <reaction evidence="1">
        <text>UDP-alpha-D-glucose = UDP-alpha-D-galactose</text>
        <dbReference type="Rhea" id="RHEA:22168"/>
        <dbReference type="ChEBI" id="CHEBI:58885"/>
        <dbReference type="ChEBI" id="CHEBI:66914"/>
        <dbReference type="EC" id="5.1.3.2"/>
    </reaction>
</comment>
<keyword evidence="5" id="KW-0413">Isomerase</keyword>
<dbReference type="EMBL" id="UINC01017567">
    <property type="protein sequence ID" value="SVA72980.1"/>
    <property type="molecule type" value="Genomic_DNA"/>
</dbReference>
<evidence type="ECO:0000256" key="1">
    <source>
        <dbReference type="ARBA" id="ARBA00000083"/>
    </source>
</evidence>
<dbReference type="CDD" id="cd05247">
    <property type="entry name" value="UDP_G4E_1_SDR_e"/>
    <property type="match status" value="1"/>
</dbReference>
<evidence type="ECO:0000313" key="7">
    <source>
        <dbReference type="EMBL" id="SVA72980.1"/>
    </source>
</evidence>
<dbReference type="Gene3D" id="3.90.25.10">
    <property type="entry name" value="UDP-galactose 4-epimerase, domain 1"/>
    <property type="match status" value="1"/>
</dbReference>
<gene>
    <name evidence="7" type="ORF">METZ01_LOCUS125834</name>
</gene>